<dbReference type="Proteomes" id="UP001286313">
    <property type="component" value="Unassembled WGS sequence"/>
</dbReference>
<reference evidence="2" key="1">
    <citation type="submission" date="2023-10" db="EMBL/GenBank/DDBJ databases">
        <title>Genome assemblies of two species of porcelain crab, Petrolisthes cinctipes and Petrolisthes manimaculis (Anomura: Porcellanidae).</title>
        <authorList>
            <person name="Angst P."/>
        </authorList>
    </citation>
    <scope>NUCLEOTIDE SEQUENCE</scope>
    <source>
        <strain evidence="2">PB745_01</strain>
        <tissue evidence="2">Gill</tissue>
    </source>
</reference>
<comment type="caution">
    <text evidence="2">The sequence shown here is derived from an EMBL/GenBank/DDBJ whole genome shotgun (WGS) entry which is preliminary data.</text>
</comment>
<feature type="coiled-coil region" evidence="1">
    <location>
        <begin position="94"/>
        <end position="128"/>
    </location>
</feature>
<organism evidence="2 3">
    <name type="scientific">Petrolisthes cinctipes</name>
    <name type="common">Flat porcelain crab</name>
    <dbReference type="NCBI Taxonomy" id="88211"/>
    <lineage>
        <taxon>Eukaryota</taxon>
        <taxon>Metazoa</taxon>
        <taxon>Ecdysozoa</taxon>
        <taxon>Arthropoda</taxon>
        <taxon>Crustacea</taxon>
        <taxon>Multicrustacea</taxon>
        <taxon>Malacostraca</taxon>
        <taxon>Eumalacostraca</taxon>
        <taxon>Eucarida</taxon>
        <taxon>Decapoda</taxon>
        <taxon>Pleocyemata</taxon>
        <taxon>Anomura</taxon>
        <taxon>Galatheoidea</taxon>
        <taxon>Porcellanidae</taxon>
        <taxon>Petrolisthes</taxon>
    </lineage>
</organism>
<evidence type="ECO:0000313" key="3">
    <source>
        <dbReference type="Proteomes" id="UP001286313"/>
    </source>
</evidence>
<proteinExistence type="predicted"/>
<name>A0AAE1GN23_PETCI</name>
<keyword evidence="1" id="KW-0175">Coiled coil</keyword>
<evidence type="ECO:0000313" key="2">
    <source>
        <dbReference type="EMBL" id="KAK3892458.1"/>
    </source>
</evidence>
<protein>
    <submittedName>
        <fullName evidence="2">Uncharacterized protein</fullName>
    </submittedName>
</protein>
<dbReference type="AlphaFoldDB" id="A0AAE1GN23"/>
<keyword evidence="3" id="KW-1185">Reference proteome</keyword>
<sequence>MERQWSERQKQVWAVWVQIWTLRSELARMSSSKQKQGEGGLQSQTSPSQIDFLRQQLDHAEVRSRVHLNKSTLASCLCRLDRERRRSYCLREAIVTTKARVEGLRREAARLEEEMRRLTSASTRLTGRLNQTNTTIIRKKAALHSFTTLKDLTVKEYLSLEADLTCLKKELENLEAKRPV</sequence>
<accession>A0AAE1GN23</accession>
<gene>
    <name evidence="2" type="ORF">Pcinc_003691</name>
</gene>
<dbReference type="EMBL" id="JAWQEG010000259">
    <property type="protein sequence ID" value="KAK3892458.1"/>
    <property type="molecule type" value="Genomic_DNA"/>
</dbReference>
<evidence type="ECO:0000256" key="1">
    <source>
        <dbReference type="SAM" id="Coils"/>
    </source>
</evidence>